<feature type="transmembrane region" description="Helical" evidence="10">
    <location>
        <begin position="20"/>
        <end position="40"/>
    </location>
</feature>
<keyword evidence="5" id="KW-0997">Cell inner membrane</keyword>
<keyword evidence="4" id="KW-1003">Cell membrane</keyword>
<evidence type="ECO:0000313" key="13">
    <source>
        <dbReference type="Proteomes" id="UP000007257"/>
    </source>
</evidence>
<dbReference type="HOGENOM" id="CLU_1004250_0_0_6"/>
<dbReference type="AlphaFoldDB" id="A0A0H3F4Y0"/>
<dbReference type="GeneID" id="95418948"/>
<dbReference type="OrthoDB" id="1491375at2"/>
<evidence type="ECO:0000256" key="3">
    <source>
        <dbReference type="ARBA" id="ARBA00022448"/>
    </source>
</evidence>
<evidence type="ECO:0000256" key="1">
    <source>
        <dbReference type="ARBA" id="ARBA00004533"/>
    </source>
</evidence>
<accession>A0A0H3F4Y0</accession>
<dbReference type="KEGG" id="rah:Rahaq_0338"/>
<evidence type="ECO:0000256" key="6">
    <source>
        <dbReference type="ARBA" id="ARBA00022692"/>
    </source>
</evidence>
<evidence type="ECO:0000256" key="7">
    <source>
        <dbReference type="ARBA" id="ARBA00022927"/>
    </source>
</evidence>
<dbReference type="EMBL" id="CP002505">
    <property type="protein sequence ID" value="ADW71968.1"/>
    <property type="molecule type" value="Genomic_DNA"/>
</dbReference>
<sequence length="277" mass="31281" precursor="true">MYAIWNKGHRPNISLKTGILIVITFILTMICCSTIAFTVLNSRESFGFLPKTSTDAKIFINIPGTLFEKRRNAVIKEVTRSPATSVKLPLFLKGVLTSTDSRRSLAILQGPTGQHSYREGEKLADVENAYLQSVKPDEVLIRTPKGTAILYLSDKAQDNKRPEPQKQRANKEHAKYLMHYLVANPVYKDEKLTGYRFNPKTSRNVYLRAGLIPGEFVIKINGQSLDDTATADKYIEQLASLRDVQLTVLRENQLQNIYINLATIETSLDTESHEEVH</sequence>
<evidence type="ECO:0000256" key="8">
    <source>
        <dbReference type="ARBA" id="ARBA00022989"/>
    </source>
</evidence>
<dbReference type="Pfam" id="PF11356">
    <property type="entry name" value="T2SSC"/>
    <property type="match status" value="1"/>
</dbReference>
<comment type="subcellular location">
    <subcellularLocation>
        <location evidence="1">Cell inner membrane</location>
    </subcellularLocation>
</comment>
<keyword evidence="6 10" id="KW-0812">Transmembrane</keyword>
<evidence type="ECO:0000256" key="4">
    <source>
        <dbReference type="ARBA" id="ARBA00022475"/>
    </source>
</evidence>
<keyword evidence="3" id="KW-0813">Transport</keyword>
<dbReference type="GO" id="GO:0005886">
    <property type="term" value="C:plasma membrane"/>
    <property type="evidence" value="ECO:0007669"/>
    <property type="project" value="UniProtKB-SubCell"/>
</dbReference>
<dbReference type="RefSeq" id="WP_013573684.1">
    <property type="nucleotide sequence ID" value="NC_015061.1"/>
</dbReference>
<comment type="similarity">
    <text evidence="2">Belongs to the GSP C family.</text>
</comment>
<name>A0A0H3F4Y0_RAHSY</name>
<evidence type="ECO:0000259" key="11">
    <source>
        <dbReference type="Pfam" id="PF11356"/>
    </source>
</evidence>
<evidence type="ECO:0000256" key="10">
    <source>
        <dbReference type="SAM" id="Phobius"/>
    </source>
</evidence>
<dbReference type="InterPro" id="IPR024961">
    <property type="entry name" value="T2SS_GspC_N"/>
</dbReference>
<feature type="domain" description="Type II secretion system protein GspC N-terminal" evidence="11">
    <location>
        <begin position="75"/>
        <end position="143"/>
    </location>
</feature>
<evidence type="ECO:0000256" key="2">
    <source>
        <dbReference type="ARBA" id="ARBA00007986"/>
    </source>
</evidence>
<dbReference type="Proteomes" id="UP000007257">
    <property type="component" value="Chromosome"/>
</dbReference>
<organism evidence="12 13">
    <name type="scientific">Rahnella sp. (strain Y9602)</name>
    <dbReference type="NCBI Taxonomy" id="2703885"/>
    <lineage>
        <taxon>Bacteria</taxon>
        <taxon>Pseudomonadati</taxon>
        <taxon>Pseudomonadota</taxon>
        <taxon>Gammaproteobacteria</taxon>
        <taxon>Enterobacterales</taxon>
        <taxon>Yersiniaceae</taxon>
        <taxon>Rahnella</taxon>
    </lineage>
</organism>
<evidence type="ECO:0000313" key="12">
    <source>
        <dbReference type="EMBL" id="ADW71968.1"/>
    </source>
</evidence>
<dbReference type="GO" id="GO:0015628">
    <property type="term" value="P:protein secretion by the type II secretion system"/>
    <property type="evidence" value="ECO:0007669"/>
    <property type="project" value="InterPro"/>
</dbReference>
<evidence type="ECO:0000256" key="5">
    <source>
        <dbReference type="ARBA" id="ARBA00022519"/>
    </source>
</evidence>
<keyword evidence="9 10" id="KW-0472">Membrane</keyword>
<dbReference type="Gene3D" id="2.30.42.10">
    <property type="match status" value="1"/>
</dbReference>
<dbReference type="SUPFAM" id="SSF50156">
    <property type="entry name" value="PDZ domain-like"/>
    <property type="match status" value="1"/>
</dbReference>
<protein>
    <recommendedName>
        <fullName evidence="11">Type II secretion system protein GspC N-terminal domain-containing protein</fullName>
    </recommendedName>
</protein>
<dbReference type="Gene3D" id="2.30.30.830">
    <property type="match status" value="1"/>
</dbReference>
<dbReference type="NCBIfam" id="TIGR01713">
    <property type="entry name" value="typeII_sec_gspC"/>
    <property type="match status" value="1"/>
</dbReference>
<gene>
    <name evidence="12" type="ordered locus">Rahaq_0338</name>
</gene>
<reference evidence="12 13" key="2">
    <citation type="journal article" date="2012" name="J. Bacteriol.">
        <title>Complete Genome Sequence of Rahnella sp. Strain Y9602, a Gammaproteobacterium Isolate from Metal- and Radionuclide-Contaminated Soil.</title>
        <authorList>
            <person name="Martinez R.J."/>
            <person name="Bruce D."/>
            <person name="Detter C."/>
            <person name="Goodwin L.A."/>
            <person name="Han J."/>
            <person name="Han C.S."/>
            <person name="Held B."/>
            <person name="Land M.L."/>
            <person name="Mikhailova N."/>
            <person name="Nolan M."/>
            <person name="Pennacchio L."/>
            <person name="Pitluck S."/>
            <person name="Tapia R."/>
            <person name="Woyke T."/>
            <person name="Sobecky P.A."/>
        </authorList>
    </citation>
    <scope>NUCLEOTIDE SEQUENCE [LARGE SCALE GENOMIC DNA]</scope>
    <source>
        <strain evidence="12 13">Y9602</strain>
    </source>
</reference>
<dbReference type="InterPro" id="IPR001639">
    <property type="entry name" value="T2SS_protein-GspC"/>
</dbReference>
<keyword evidence="7" id="KW-0653">Protein transport</keyword>
<dbReference type="eggNOG" id="COG3031">
    <property type="taxonomic scope" value="Bacteria"/>
</dbReference>
<reference evidence="13" key="1">
    <citation type="submission" date="2011-01" db="EMBL/GenBank/DDBJ databases">
        <title>Complete sequence of chromosome of Rahnella sp. Y9602.</title>
        <authorList>
            <consortium name="US DOE Joint Genome Institute"/>
            <person name="Lucas S."/>
            <person name="Copeland A."/>
            <person name="Lapidus A."/>
            <person name="Cheng J.-F."/>
            <person name="Goodwin L."/>
            <person name="Pitluck S."/>
            <person name="Lu M."/>
            <person name="Detter J.C."/>
            <person name="Han C."/>
            <person name="Tapia R."/>
            <person name="Land M."/>
            <person name="Hauser L."/>
            <person name="Kyrpides N."/>
            <person name="Ivanova N."/>
            <person name="Ovchinnikova G."/>
            <person name="Pagani I."/>
            <person name="Sobecky P.A."/>
            <person name="Martinez R.J."/>
            <person name="Woyke T."/>
        </authorList>
    </citation>
    <scope>NUCLEOTIDE SEQUENCE [LARGE SCALE GENOMIC DNA]</scope>
    <source>
        <strain evidence="13">Y9602</strain>
    </source>
</reference>
<evidence type="ECO:0000256" key="9">
    <source>
        <dbReference type="ARBA" id="ARBA00023136"/>
    </source>
</evidence>
<dbReference type="GO" id="GO:0015627">
    <property type="term" value="C:type II protein secretion system complex"/>
    <property type="evidence" value="ECO:0007669"/>
    <property type="project" value="InterPro"/>
</dbReference>
<dbReference type="InterPro" id="IPR036034">
    <property type="entry name" value="PDZ_sf"/>
</dbReference>
<keyword evidence="8 10" id="KW-1133">Transmembrane helix</keyword>
<proteinExistence type="inferred from homology"/>